<dbReference type="Proteomes" id="UP000516230">
    <property type="component" value="Chromosome"/>
</dbReference>
<keyword evidence="3" id="KW-1185">Reference proteome</keyword>
<dbReference type="InterPro" id="IPR050742">
    <property type="entry name" value="Helicase_Restrict-Modif_Enz"/>
</dbReference>
<evidence type="ECO:0000313" key="3">
    <source>
        <dbReference type="Proteomes" id="UP000516230"/>
    </source>
</evidence>
<dbReference type="Gene3D" id="3.40.50.300">
    <property type="entry name" value="P-loop containing nucleotide triphosphate hydrolases"/>
    <property type="match status" value="1"/>
</dbReference>
<name>A0A7H0HLP7_9ACTN</name>
<keyword evidence="2" id="KW-0067">ATP-binding</keyword>
<dbReference type="PANTHER" id="PTHR47396">
    <property type="entry name" value="TYPE I RESTRICTION ENZYME ECOKI R PROTEIN"/>
    <property type="match status" value="1"/>
</dbReference>
<dbReference type="GO" id="GO:0016787">
    <property type="term" value="F:hydrolase activity"/>
    <property type="evidence" value="ECO:0007669"/>
    <property type="project" value="InterPro"/>
</dbReference>
<dbReference type="KEGG" id="sgj:IAG43_00005"/>
<feature type="domain" description="Helicase/UvrB N-terminal" evidence="1">
    <location>
        <begin position="37"/>
        <end position="118"/>
    </location>
</feature>
<evidence type="ECO:0000313" key="2">
    <source>
        <dbReference type="EMBL" id="QNP61463.1"/>
    </source>
</evidence>
<dbReference type="GO" id="GO:0004386">
    <property type="term" value="F:helicase activity"/>
    <property type="evidence" value="ECO:0007669"/>
    <property type="project" value="UniProtKB-KW"/>
</dbReference>
<reference evidence="2 3" key="1">
    <citation type="submission" date="2020-08" db="EMBL/GenBank/DDBJ databases">
        <title>A novel species.</title>
        <authorList>
            <person name="Gao J."/>
        </authorList>
    </citation>
    <scope>NUCLEOTIDE SEQUENCE [LARGE SCALE GENOMIC DNA]</scope>
    <source>
        <strain evidence="2 3">CRPJ-33</strain>
    </source>
</reference>
<proteinExistence type="predicted"/>
<keyword evidence="2" id="KW-0347">Helicase</keyword>
<dbReference type="GO" id="GO:0003677">
    <property type="term" value="F:DNA binding"/>
    <property type="evidence" value="ECO:0007669"/>
    <property type="project" value="InterPro"/>
</dbReference>
<evidence type="ECO:0000259" key="1">
    <source>
        <dbReference type="Pfam" id="PF04851"/>
    </source>
</evidence>
<keyword evidence="2" id="KW-0547">Nucleotide-binding</keyword>
<dbReference type="AlphaFoldDB" id="A0A7H0HLP7"/>
<dbReference type="GO" id="GO:0005524">
    <property type="term" value="F:ATP binding"/>
    <property type="evidence" value="ECO:0007669"/>
    <property type="project" value="InterPro"/>
</dbReference>
<keyword evidence="2" id="KW-0378">Hydrolase</keyword>
<accession>A0A7H0HLP7</accession>
<organism evidence="2 3">
    <name type="scientific">Streptomyces genisteinicus</name>
    <dbReference type="NCBI Taxonomy" id="2768068"/>
    <lineage>
        <taxon>Bacteria</taxon>
        <taxon>Bacillati</taxon>
        <taxon>Actinomycetota</taxon>
        <taxon>Actinomycetes</taxon>
        <taxon>Kitasatosporales</taxon>
        <taxon>Streptomycetaceae</taxon>
        <taxon>Streptomyces</taxon>
    </lineage>
</organism>
<dbReference type="Pfam" id="PF04851">
    <property type="entry name" value="ResIII"/>
    <property type="match status" value="1"/>
</dbReference>
<protein>
    <submittedName>
        <fullName evidence="2">DEAD/DEAH box helicase family protein</fullName>
    </submittedName>
</protein>
<dbReference type="SUPFAM" id="SSF52540">
    <property type="entry name" value="P-loop containing nucleoside triphosphate hydrolases"/>
    <property type="match status" value="1"/>
</dbReference>
<dbReference type="PANTHER" id="PTHR47396:SF1">
    <property type="entry name" value="ATP-DEPENDENT HELICASE IRC3-RELATED"/>
    <property type="match status" value="1"/>
</dbReference>
<dbReference type="GO" id="GO:0005829">
    <property type="term" value="C:cytosol"/>
    <property type="evidence" value="ECO:0007669"/>
    <property type="project" value="TreeGrafter"/>
</dbReference>
<dbReference type="EMBL" id="CP060825">
    <property type="protein sequence ID" value="QNP61463.1"/>
    <property type="molecule type" value="Genomic_DNA"/>
</dbReference>
<dbReference type="InterPro" id="IPR006935">
    <property type="entry name" value="Helicase/UvrB_N"/>
</dbReference>
<sequence>MMQLEKEAASQVMQRVVSREETHRLWGLETFMAGDTKLRPHQVEAVEAVVSGLEIRSGQRIPENGLRGQVHAACGTGKTFIAAAAAQRIAPRGRVLVLVPTLALLSQTVREWREFGHAGPMVAVCSMQDDPRL</sequence>
<dbReference type="InterPro" id="IPR027417">
    <property type="entry name" value="P-loop_NTPase"/>
</dbReference>
<gene>
    <name evidence="2" type="ORF">IAG43_00005</name>
</gene>